<sequence length="164" mass="19357">MMKNVKVWLAILALTTVCSGNIWSQNRPKAPRKAMSPEQRIEMRVERMQRHLMLDDKTAAQFAPVYKEYLQALEDCKPQKPETKPAAMDDKQIEEHLTAQFERQQKLLDTRKEYYNKFKKMLTMRQVKMVLQSDRPHPMMPKNKQMKDKPQGPCCLQQNACVFD</sequence>
<gene>
    <name evidence="1" type="ORF">MUN53_07510</name>
</gene>
<protein>
    <recommendedName>
        <fullName evidence="3">Periplasmic heavy metal sensor</fullName>
    </recommendedName>
</protein>
<dbReference type="Proteomes" id="UP001165444">
    <property type="component" value="Unassembled WGS sequence"/>
</dbReference>
<reference evidence="1 2" key="1">
    <citation type="submission" date="2022-03" db="EMBL/GenBank/DDBJ databases">
        <title>Parabacteroides sp. nov. isolated from swine feces.</title>
        <authorList>
            <person name="Bak J.E."/>
        </authorList>
    </citation>
    <scope>NUCLEOTIDE SEQUENCE [LARGE SCALE GENOMIC DNA]</scope>
    <source>
        <strain evidence="1 2">AGMB00274</strain>
    </source>
</reference>
<proteinExistence type="predicted"/>
<name>A0ABT0C0D5_9BACT</name>
<accession>A0ABT0C0D5</accession>
<organism evidence="1 2">
    <name type="scientific">Parabacteroides faecalis</name>
    <dbReference type="NCBI Taxonomy" id="2924040"/>
    <lineage>
        <taxon>Bacteria</taxon>
        <taxon>Pseudomonadati</taxon>
        <taxon>Bacteroidota</taxon>
        <taxon>Bacteroidia</taxon>
        <taxon>Bacteroidales</taxon>
        <taxon>Tannerellaceae</taxon>
        <taxon>Parabacteroides</taxon>
    </lineage>
</organism>
<keyword evidence="2" id="KW-1185">Reference proteome</keyword>
<comment type="caution">
    <text evidence="1">The sequence shown here is derived from an EMBL/GenBank/DDBJ whole genome shotgun (WGS) entry which is preliminary data.</text>
</comment>
<evidence type="ECO:0000313" key="2">
    <source>
        <dbReference type="Proteomes" id="UP001165444"/>
    </source>
</evidence>
<evidence type="ECO:0008006" key="3">
    <source>
        <dbReference type="Google" id="ProtNLM"/>
    </source>
</evidence>
<dbReference type="RefSeq" id="WP_243324463.1">
    <property type="nucleotide sequence ID" value="NZ_JAKZMM010000015.1"/>
</dbReference>
<evidence type="ECO:0000313" key="1">
    <source>
        <dbReference type="EMBL" id="MCJ2380454.1"/>
    </source>
</evidence>
<dbReference type="EMBL" id="JAKZMM010000015">
    <property type="protein sequence ID" value="MCJ2380454.1"/>
    <property type="molecule type" value="Genomic_DNA"/>
</dbReference>